<dbReference type="STRING" id="1249483.LEP1GSC202_0356"/>
<feature type="transmembrane region" description="Helical" evidence="1">
    <location>
        <begin position="87"/>
        <end position="104"/>
    </location>
</feature>
<feature type="transmembrane region" description="Helical" evidence="1">
    <location>
        <begin position="55"/>
        <end position="75"/>
    </location>
</feature>
<keyword evidence="1" id="KW-0472">Membrane</keyword>
<accession>A0A5E8HGG5</accession>
<dbReference type="EMBL" id="AOGX02000009">
    <property type="protein sequence ID" value="EOQ90374.1"/>
    <property type="molecule type" value="Genomic_DNA"/>
</dbReference>
<protein>
    <recommendedName>
        <fullName evidence="2">Thoeris protein ThsA Macro domain-containing protein</fullName>
    </recommendedName>
</protein>
<dbReference type="Pfam" id="PF20016">
    <property type="entry name" value="ThsA_Macro"/>
    <property type="match status" value="1"/>
</dbReference>
<proteinExistence type="predicted"/>
<evidence type="ECO:0000256" key="1">
    <source>
        <dbReference type="SAM" id="Phobius"/>
    </source>
</evidence>
<name>A0A5E8HGG5_9LEPT</name>
<reference evidence="3 4" key="1">
    <citation type="submission" date="2013-04" db="EMBL/GenBank/DDBJ databases">
        <authorList>
            <person name="Harkins D.M."/>
            <person name="Durkin A.S."/>
            <person name="Brinkac L.M."/>
            <person name="Haft D.H."/>
            <person name="Selengut J.D."/>
            <person name="Sanka R."/>
            <person name="DePew J."/>
            <person name="Purushe J."/>
            <person name="Hartskeerl R.A."/>
            <person name="Ahmed A."/>
            <person name="van der Linden H."/>
            <person name="Goris M.G.A."/>
            <person name="Vinetz J.M."/>
            <person name="Sutton G.G."/>
            <person name="Nierman W.C."/>
            <person name="Fouts D.E."/>
        </authorList>
    </citation>
    <scope>NUCLEOTIDE SEQUENCE [LARGE SCALE GENOMIC DNA]</scope>
    <source>
        <strain evidence="3 4">Sao Paulo</strain>
    </source>
</reference>
<dbReference type="InterPro" id="IPR045535">
    <property type="entry name" value="ThsA_Macro"/>
</dbReference>
<dbReference type="Proteomes" id="UP000013996">
    <property type="component" value="Unassembled WGS sequence"/>
</dbReference>
<comment type="caution">
    <text evidence="3">The sequence shown here is derived from an EMBL/GenBank/DDBJ whole genome shotgun (WGS) entry which is preliminary data.</text>
</comment>
<organism evidence="3 4">
    <name type="scientific">Leptospira yanagawae serovar Saopaulo str. Sao Paulo = ATCC 700523</name>
    <dbReference type="NCBI Taxonomy" id="1249483"/>
    <lineage>
        <taxon>Bacteria</taxon>
        <taxon>Pseudomonadati</taxon>
        <taxon>Spirochaetota</taxon>
        <taxon>Spirochaetia</taxon>
        <taxon>Leptospirales</taxon>
        <taxon>Leptospiraceae</taxon>
        <taxon>Leptospira</taxon>
    </lineage>
</organism>
<evidence type="ECO:0000313" key="3">
    <source>
        <dbReference type="EMBL" id="EOQ90374.1"/>
    </source>
</evidence>
<keyword evidence="1" id="KW-1133">Transmembrane helix</keyword>
<evidence type="ECO:0000259" key="2">
    <source>
        <dbReference type="Pfam" id="PF20016"/>
    </source>
</evidence>
<keyword evidence="1" id="KW-0812">Transmembrane</keyword>
<sequence length="347" mass="40410">MHWNIGPLPTNRYIHKKKRAHIIMMKLLIKISDSKMFSLIFNLNNWKLYFSFKQFIKNLLSSFSALWLLTEILAFFIDEQCINFKKLWPYFILIALVWTLIEIFPKRKISHKISGLDANIELLIGNLFDRESSLIIPTNSTFDTDLSRNIQNRSIISEKSVQGQFTTKYFKNKTAILDDDLEKSLTEDEFVILDRSNKKYGKQKEYKIGTVAALHFDNHTAYWVAMAKLNSSMNAESSDENILIALSSVWNYISTKGNYEEKIIIPIIGTGFSRINSKREDIIKLIISSFIAAMRNRKFCQNLTIAIHPTDYVRHEINLKEVEDYLRLNCKFNITNLSLIKEGTAIR</sequence>
<gene>
    <name evidence="3" type="ORF">LEP1GSC202_0356</name>
</gene>
<feature type="domain" description="Thoeris protein ThsA Macro" evidence="2">
    <location>
        <begin position="120"/>
        <end position="308"/>
    </location>
</feature>
<feature type="transmembrane region" description="Helical" evidence="1">
    <location>
        <begin position="20"/>
        <end position="43"/>
    </location>
</feature>
<dbReference type="AlphaFoldDB" id="A0A5E8HGG5"/>
<evidence type="ECO:0000313" key="4">
    <source>
        <dbReference type="Proteomes" id="UP000013996"/>
    </source>
</evidence>